<name>A0A5J5B7N8_9ASTE</name>
<evidence type="ECO:0000256" key="2">
    <source>
        <dbReference type="PROSITE-ProRule" id="PRU00708"/>
    </source>
</evidence>
<dbReference type="InterPro" id="IPR002885">
    <property type="entry name" value="PPR_rpt"/>
</dbReference>
<gene>
    <name evidence="3" type="ORF">F0562_029603</name>
</gene>
<proteinExistence type="predicted"/>
<dbReference type="OrthoDB" id="1938089at2759"/>
<dbReference type="Proteomes" id="UP000325577">
    <property type="component" value="Linkage Group LG16"/>
</dbReference>
<reference evidence="3 4" key="1">
    <citation type="submission" date="2019-09" db="EMBL/GenBank/DDBJ databases">
        <title>A chromosome-level genome assembly of the Chinese tupelo Nyssa sinensis.</title>
        <authorList>
            <person name="Yang X."/>
            <person name="Kang M."/>
            <person name="Yang Y."/>
            <person name="Xiong H."/>
            <person name="Wang M."/>
            <person name="Zhang Z."/>
            <person name="Wang Z."/>
            <person name="Wu H."/>
            <person name="Ma T."/>
            <person name="Liu J."/>
            <person name="Xi Z."/>
        </authorList>
    </citation>
    <scope>NUCLEOTIDE SEQUENCE [LARGE SCALE GENOMIC DNA]</scope>
    <source>
        <strain evidence="3">J267</strain>
        <tissue evidence="3">Leaf</tissue>
    </source>
</reference>
<evidence type="ECO:0000313" key="3">
    <source>
        <dbReference type="EMBL" id="KAA8537171.1"/>
    </source>
</evidence>
<dbReference type="EMBL" id="CM018039">
    <property type="protein sequence ID" value="KAA8537171.1"/>
    <property type="molecule type" value="Genomic_DNA"/>
</dbReference>
<dbReference type="PROSITE" id="PS51375">
    <property type="entry name" value="PPR"/>
    <property type="match status" value="1"/>
</dbReference>
<dbReference type="InterPro" id="IPR011990">
    <property type="entry name" value="TPR-like_helical_dom_sf"/>
</dbReference>
<evidence type="ECO:0000256" key="1">
    <source>
        <dbReference type="ARBA" id="ARBA00022737"/>
    </source>
</evidence>
<protein>
    <recommendedName>
        <fullName evidence="5">Pentatricopeptide repeat-containing protein</fullName>
    </recommendedName>
</protein>
<dbReference type="NCBIfam" id="TIGR00756">
    <property type="entry name" value="PPR"/>
    <property type="match status" value="1"/>
</dbReference>
<organism evidence="3 4">
    <name type="scientific">Nyssa sinensis</name>
    <dbReference type="NCBI Taxonomy" id="561372"/>
    <lineage>
        <taxon>Eukaryota</taxon>
        <taxon>Viridiplantae</taxon>
        <taxon>Streptophyta</taxon>
        <taxon>Embryophyta</taxon>
        <taxon>Tracheophyta</taxon>
        <taxon>Spermatophyta</taxon>
        <taxon>Magnoliopsida</taxon>
        <taxon>eudicotyledons</taxon>
        <taxon>Gunneridae</taxon>
        <taxon>Pentapetalae</taxon>
        <taxon>asterids</taxon>
        <taxon>Cornales</taxon>
        <taxon>Nyssaceae</taxon>
        <taxon>Nyssa</taxon>
    </lineage>
</organism>
<keyword evidence="4" id="KW-1185">Reference proteome</keyword>
<dbReference type="AlphaFoldDB" id="A0A5J5B7N8"/>
<feature type="repeat" description="PPR" evidence="2">
    <location>
        <begin position="17"/>
        <end position="51"/>
    </location>
</feature>
<dbReference type="Gene3D" id="1.25.40.10">
    <property type="entry name" value="Tetratricopeptide repeat domain"/>
    <property type="match status" value="1"/>
</dbReference>
<keyword evidence="1" id="KW-0677">Repeat</keyword>
<accession>A0A5J5B7N8</accession>
<sequence length="82" mass="9256">MKLFNWMSRLDSPFALDSVVYAIMVSGLCRNAMILEALKVVRAMMGANMVPGPELRTQVYRDNYQLDRVELITVSEACSLLV</sequence>
<dbReference type="Pfam" id="PF12854">
    <property type="entry name" value="PPR_1"/>
    <property type="match status" value="1"/>
</dbReference>
<evidence type="ECO:0000313" key="4">
    <source>
        <dbReference type="Proteomes" id="UP000325577"/>
    </source>
</evidence>
<evidence type="ECO:0008006" key="5">
    <source>
        <dbReference type="Google" id="ProtNLM"/>
    </source>
</evidence>